<name>A0AAE3XR04_9BACT</name>
<evidence type="ECO:0000256" key="8">
    <source>
        <dbReference type="ARBA" id="ARBA00023170"/>
    </source>
</evidence>
<keyword evidence="7 10" id="KW-0472">Membrane</keyword>
<evidence type="ECO:0000256" key="3">
    <source>
        <dbReference type="ARBA" id="ARBA00022452"/>
    </source>
</evidence>
<evidence type="ECO:0000256" key="7">
    <source>
        <dbReference type="ARBA" id="ARBA00023136"/>
    </source>
</evidence>
<evidence type="ECO:0000256" key="6">
    <source>
        <dbReference type="ARBA" id="ARBA00023077"/>
    </source>
</evidence>
<evidence type="ECO:0000259" key="13">
    <source>
        <dbReference type="Pfam" id="PF07715"/>
    </source>
</evidence>
<evidence type="ECO:0000259" key="12">
    <source>
        <dbReference type="Pfam" id="PF00593"/>
    </source>
</evidence>
<evidence type="ECO:0000256" key="11">
    <source>
        <dbReference type="RuleBase" id="RU003357"/>
    </source>
</evidence>
<dbReference type="SUPFAM" id="SSF56935">
    <property type="entry name" value="Porins"/>
    <property type="match status" value="1"/>
</dbReference>
<protein>
    <submittedName>
        <fullName evidence="14">Outer membrane receptor for ferrienterochelin and colicin</fullName>
    </submittedName>
</protein>
<dbReference type="InterPro" id="IPR037066">
    <property type="entry name" value="Plug_dom_sf"/>
</dbReference>
<evidence type="ECO:0000256" key="5">
    <source>
        <dbReference type="ARBA" id="ARBA00022729"/>
    </source>
</evidence>
<dbReference type="PROSITE" id="PS52016">
    <property type="entry name" value="TONB_DEPENDENT_REC_3"/>
    <property type="match status" value="1"/>
</dbReference>
<keyword evidence="15" id="KW-1185">Reference proteome</keyword>
<dbReference type="InterPro" id="IPR000531">
    <property type="entry name" value="Beta-barrel_TonB"/>
</dbReference>
<dbReference type="InterPro" id="IPR008969">
    <property type="entry name" value="CarboxyPept-like_regulatory"/>
</dbReference>
<proteinExistence type="inferred from homology"/>
<dbReference type="Pfam" id="PF00593">
    <property type="entry name" value="TonB_dep_Rec_b-barrel"/>
    <property type="match status" value="1"/>
</dbReference>
<keyword evidence="8 14" id="KW-0675">Receptor</keyword>
<dbReference type="SUPFAM" id="SSF49464">
    <property type="entry name" value="Carboxypeptidase regulatory domain-like"/>
    <property type="match status" value="1"/>
</dbReference>
<dbReference type="Gene3D" id="2.40.170.20">
    <property type="entry name" value="TonB-dependent receptor, beta-barrel domain"/>
    <property type="match status" value="1"/>
</dbReference>
<comment type="caution">
    <text evidence="14">The sequence shown here is derived from an EMBL/GenBank/DDBJ whole genome shotgun (WGS) entry which is preliminary data.</text>
</comment>
<dbReference type="AlphaFoldDB" id="A0AAE3XR04"/>
<dbReference type="GO" id="GO:0009279">
    <property type="term" value="C:cell outer membrane"/>
    <property type="evidence" value="ECO:0007669"/>
    <property type="project" value="UniProtKB-SubCell"/>
</dbReference>
<keyword evidence="6 11" id="KW-0798">TonB box</keyword>
<dbReference type="GO" id="GO:0015344">
    <property type="term" value="F:siderophore uptake transmembrane transporter activity"/>
    <property type="evidence" value="ECO:0007669"/>
    <property type="project" value="TreeGrafter"/>
</dbReference>
<organism evidence="14 15">
    <name type="scientific">Aureibacter tunicatorum</name>
    <dbReference type="NCBI Taxonomy" id="866807"/>
    <lineage>
        <taxon>Bacteria</taxon>
        <taxon>Pseudomonadati</taxon>
        <taxon>Bacteroidota</taxon>
        <taxon>Cytophagia</taxon>
        <taxon>Cytophagales</taxon>
        <taxon>Persicobacteraceae</taxon>
        <taxon>Aureibacter</taxon>
    </lineage>
</organism>
<dbReference type="InterPro" id="IPR039426">
    <property type="entry name" value="TonB-dep_rcpt-like"/>
</dbReference>
<gene>
    <name evidence="14" type="ORF">HNQ88_003411</name>
</gene>
<evidence type="ECO:0000256" key="4">
    <source>
        <dbReference type="ARBA" id="ARBA00022692"/>
    </source>
</evidence>
<dbReference type="Gene3D" id="2.170.130.10">
    <property type="entry name" value="TonB-dependent receptor, plug domain"/>
    <property type="match status" value="1"/>
</dbReference>
<keyword evidence="5" id="KW-0732">Signal</keyword>
<dbReference type="Gene3D" id="2.60.40.1120">
    <property type="entry name" value="Carboxypeptidase-like, regulatory domain"/>
    <property type="match status" value="1"/>
</dbReference>
<dbReference type="PANTHER" id="PTHR30069">
    <property type="entry name" value="TONB-DEPENDENT OUTER MEMBRANE RECEPTOR"/>
    <property type="match status" value="1"/>
</dbReference>
<evidence type="ECO:0000256" key="10">
    <source>
        <dbReference type="PROSITE-ProRule" id="PRU01360"/>
    </source>
</evidence>
<evidence type="ECO:0000256" key="1">
    <source>
        <dbReference type="ARBA" id="ARBA00004571"/>
    </source>
</evidence>
<comment type="similarity">
    <text evidence="10 11">Belongs to the TonB-dependent receptor family.</text>
</comment>
<dbReference type="EMBL" id="JAVDQD010000004">
    <property type="protein sequence ID" value="MDR6240345.1"/>
    <property type="molecule type" value="Genomic_DNA"/>
</dbReference>
<dbReference type="PANTHER" id="PTHR30069:SF29">
    <property type="entry name" value="HEMOGLOBIN AND HEMOGLOBIN-HAPTOGLOBIN-BINDING PROTEIN 1-RELATED"/>
    <property type="match status" value="1"/>
</dbReference>
<comment type="subcellular location">
    <subcellularLocation>
        <location evidence="1 10">Cell outer membrane</location>
        <topology evidence="1 10">Multi-pass membrane protein</topology>
    </subcellularLocation>
</comment>
<evidence type="ECO:0000313" key="14">
    <source>
        <dbReference type="EMBL" id="MDR6240345.1"/>
    </source>
</evidence>
<keyword evidence="2 10" id="KW-0813">Transport</keyword>
<dbReference type="RefSeq" id="WP_309940250.1">
    <property type="nucleotide sequence ID" value="NZ_AP025305.1"/>
</dbReference>
<feature type="domain" description="TonB-dependent receptor plug" evidence="13">
    <location>
        <begin position="240"/>
        <end position="321"/>
    </location>
</feature>
<dbReference type="Pfam" id="PF13715">
    <property type="entry name" value="CarbopepD_reg_2"/>
    <property type="match status" value="1"/>
</dbReference>
<evidence type="ECO:0000256" key="9">
    <source>
        <dbReference type="ARBA" id="ARBA00023237"/>
    </source>
</evidence>
<evidence type="ECO:0000256" key="2">
    <source>
        <dbReference type="ARBA" id="ARBA00022448"/>
    </source>
</evidence>
<keyword evidence="9 10" id="KW-0998">Cell outer membrane</keyword>
<keyword evidence="3 10" id="KW-1134">Transmembrane beta strand</keyword>
<accession>A0AAE3XR04</accession>
<feature type="domain" description="TonB-dependent receptor-like beta-barrel" evidence="12">
    <location>
        <begin position="390"/>
        <end position="846"/>
    </location>
</feature>
<dbReference type="Pfam" id="PF07715">
    <property type="entry name" value="Plug"/>
    <property type="match status" value="1"/>
</dbReference>
<evidence type="ECO:0000313" key="15">
    <source>
        <dbReference type="Proteomes" id="UP001185092"/>
    </source>
</evidence>
<keyword evidence="4 10" id="KW-0812">Transmembrane</keyword>
<dbReference type="Proteomes" id="UP001185092">
    <property type="component" value="Unassembled WGS sequence"/>
</dbReference>
<dbReference type="InterPro" id="IPR012910">
    <property type="entry name" value="Plug_dom"/>
</dbReference>
<dbReference type="InterPro" id="IPR036942">
    <property type="entry name" value="Beta-barrel_TonB_sf"/>
</dbReference>
<sequence>MKSIITKSASTVDRVRRTVFIIFFTLLLSLHGYAQNQALESLSLSGKFHNQSLISVLNELHQDKGINFAYNDDRLEGIIIDKDIPKTNLENFLYTLLENTDLTFLIIDDTIIIKDSSLGPFKINGKVVEASSQEALPFATLYLADKSEGTTTNQDGFFSFAGVPNDTATFFVKYVGYKTEKVRLNPGKVKQFLVVPLEKESRVLNEIVVNDVADVILENTPVVGLQNISAPQLEVLPTLAGGDVFRSMQYLPGVDATNNSGGGLSIRGSLPDQCLVLYDGATIYNMDHFFGLFSAFNPEAIKNIQIMKGGFDAKYGGRVAGVINMSGKSGNAYEPHASIGMNFLNAHGVFESPLGKKATVFVAARRTYSDLINNPTFDKILEESGRFDDNTRIEGNDVTNNYDYYFYDIMGKVTYRPSSKDMISFSTYTTTDKYNSQQLITNDTIRFFEESSSQIKWRNIGLSGQWGRQWTPNYYSHLIFSYSSYFNKLDHSYALDLDNEVIDQEDIALSFSQDNSVRSRNMKFDNEYTFNDKHRLDFGIEIENINIFLHQEFITSNVRNDDIDNLISLYVKDTYTPNEKLSLTYGLRTMYSENIKRNYYDPRFSFSYLFNKKLRLKGAWGIYHQAISRGIREVFYSNNPDFWVLSNGMDIPVSNSTHYMLGLNYQWKGFDFDMEAYYKDTRNLLEYVPRTINSIPQEGIPYDYLYFVGDNTVKGIDFTVKKDLGLYSGWLTYTLSEVLSKIPELNEGKPFPAQQDQRHQFKSVNIFKIKNFDIGLTWIYSSGKPYTEPKISYRLHDVDEMNIEFIDLSEVNNRRLPAYHRLDMSIAYEFGMGKKTKAVIGVELYNIYNRRNILFREFRYDEISPYEVEKKQYDRTSISFTPSLFFKVSF</sequence>
<dbReference type="GO" id="GO:0044718">
    <property type="term" value="P:siderophore transmembrane transport"/>
    <property type="evidence" value="ECO:0007669"/>
    <property type="project" value="TreeGrafter"/>
</dbReference>
<reference evidence="14" key="1">
    <citation type="submission" date="2023-07" db="EMBL/GenBank/DDBJ databases">
        <title>Genomic Encyclopedia of Type Strains, Phase IV (KMG-IV): sequencing the most valuable type-strain genomes for metagenomic binning, comparative biology and taxonomic classification.</title>
        <authorList>
            <person name="Goeker M."/>
        </authorList>
    </citation>
    <scope>NUCLEOTIDE SEQUENCE</scope>
    <source>
        <strain evidence="14">DSM 26174</strain>
    </source>
</reference>